<name>A0A8R7PYY3_TRIUA</name>
<evidence type="ECO:0000313" key="3">
    <source>
        <dbReference type="Proteomes" id="UP000015106"/>
    </source>
</evidence>
<dbReference type="Gramene" id="TuG1812G0400000129.01.T01">
    <property type="protein sequence ID" value="TuG1812G0400000129.01.T01.cds405371"/>
    <property type="gene ID" value="TuG1812G0400000129.01"/>
</dbReference>
<reference evidence="2" key="2">
    <citation type="submission" date="2018-03" db="EMBL/GenBank/DDBJ databases">
        <title>The Triticum urartu genome reveals the dynamic nature of wheat genome evolution.</title>
        <authorList>
            <person name="Ling H."/>
            <person name="Ma B."/>
            <person name="Shi X."/>
            <person name="Liu H."/>
            <person name="Dong L."/>
            <person name="Sun H."/>
            <person name="Cao Y."/>
            <person name="Gao Q."/>
            <person name="Zheng S."/>
            <person name="Li Y."/>
            <person name="Yu Y."/>
            <person name="Du H."/>
            <person name="Qi M."/>
            <person name="Li Y."/>
            <person name="Yu H."/>
            <person name="Cui Y."/>
            <person name="Wang N."/>
            <person name="Chen C."/>
            <person name="Wu H."/>
            <person name="Zhao Y."/>
            <person name="Zhang J."/>
            <person name="Li Y."/>
            <person name="Zhou W."/>
            <person name="Zhang B."/>
            <person name="Hu W."/>
            <person name="Eijk M."/>
            <person name="Tang J."/>
            <person name="Witsenboer H."/>
            <person name="Zhao S."/>
            <person name="Li Z."/>
            <person name="Zhang A."/>
            <person name="Wang D."/>
            <person name="Liang C."/>
        </authorList>
    </citation>
    <scope>NUCLEOTIDE SEQUENCE [LARGE SCALE GENOMIC DNA]</scope>
    <source>
        <strain evidence="2">cv. G1812</strain>
    </source>
</reference>
<accession>A0A8R7PYY3</accession>
<feature type="compositionally biased region" description="Low complexity" evidence="1">
    <location>
        <begin position="7"/>
        <end position="29"/>
    </location>
</feature>
<dbReference type="AlphaFoldDB" id="A0A8R7PYY3"/>
<reference evidence="2" key="3">
    <citation type="submission" date="2022-06" db="UniProtKB">
        <authorList>
            <consortium name="EnsemblPlants"/>
        </authorList>
    </citation>
    <scope>IDENTIFICATION</scope>
</reference>
<keyword evidence="3" id="KW-1185">Reference proteome</keyword>
<proteinExistence type="predicted"/>
<protein>
    <submittedName>
        <fullName evidence="2">Uncharacterized protein</fullName>
    </submittedName>
</protein>
<organism evidence="2 3">
    <name type="scientific">Triticum urartu</name>
    <name type="common">Red wild einkorn</name>
    <name type="synonym">Crithodium urartu</name>
    <dbReference type="NCBI Taxonomy" id="4572"/>
    <lineage>
        <taxon>Eukaryota</taxon>
        <taxon>Viridiplantae</taxon>
        <taxon>Streptophyta</taxon>
        <taxon>Embryophyta</taxon>
        <taxon>Tracheophyta</taxon>
        <taxon>Spermatophyta</taxon>
        <taxon>Magnoliopsida</taxon>
        <taxon>Liliopsida</taxon>
        <taxon>Poales</taxon>
        <taxon>Poaceae</taxon>
        <taxon>BOP clade</taxon>
        <taxon>Pooideae</taxon>
        <taxon>Triticodae</taxon>
        <taxon>Triticeae</taxon>
        <taxon>Triticinae</taxon>
        <taxon>Triticum</taxon>
    </lineage>
</organism>
<dbReference type="Proteomes" id="UP000015106">
    <property type="component" value="Chromosome 4"/>
</dbReference>
<sequence length="84" mass="8697">MWPPPVWSASRPASPPSSAETRKPAAAPWLPSPPAPSRTLTDVSTSSCMPAATRSAHCQLPRCLSRAGPSAGTRCSTSIPQSSL</sequence>
<evidence type="ECO:0000256" key="1">
    <source>
        <dbReference type="SAM" id="MobiDB-lite"/>
    </source>
</evidence>
<evidence type="ECO:0000313" key="2">
    <source>
        <dbReference type="EnsemblPlants" id="TuG1812G0400000129.01.T01.cds405371"/>
    </source>
</evidence>
<reference evidence="3" key="1">
    <citation type="journal article" date="2013" name="Nature">
        <title>Draft genome of the wheat A-genome progenitor Triticum urartu.</title>
        <authorList>
            <person name="Ling H.Q."/>
            <person name="Zhao S."/>
            <person name="Liu D."/>
            <person name="Wang J."/>
            <person name="Sun H."/>
            <person name="Zhang C."/>
            <person name="Fan H."/>
            <person name="Li D."/>
            <person name="Dong L."/>
            <person name="Tao Y."/>
            <person name="Gao C."/>
            <person name="Wu H."/>
            <person name="Li Y."/>
            <person name="Cui Y."/>
            <person name="Guo X."/>
            <person name="Zheng S."/>
            <person name="Wang B."/>
            <person name="Yu K."/>
            <person name="Liang Q."/>
            <person name="Yang W."/>
            <person name="Lou X."/>
            <person name="Chen J."/>
            <person name="Feng M."/>
            <person name="Jian J."/>
            <person name="Zhang X."/>
            <person name="Luo G."/>
            <person name="Jiang Y."/>
            <person name="Liu J."/>
            <person name="Wang Z."/>
            <person name="Sha Y."/>
            <person name="Zhang B."/>
            <person name="Wu H."/>
            <person name="Tang D."/>
            <person name="Shen Q."/>
            <person name="Xue P."/>
            <person name="Zou S."/>
            <person name="Wang X."/>
            <person name="Liu X."/>
            <person name="Wang F."/>
            <person name="Yang Y."/>
            <person name="An X."/>
            <person name="Dong Z."/>
            <person name="Zhang K."/>
            <person name="Zhang X."/>
            <person name="Luo M.C."/>
            <person name="Dvorak J."/>
            <person name="Tong Y."/>
            <person name="Wang J."/>
            <person name="Yang H."/>
            <person name="Li Z."/>
            <person name="Wang D."/>
            <person name="Zhang A."/>
            <person name="Wang J."/>
        </authorList>
    </citation>
    <scope>NUCLEOTIDE SEQUENCE</scope>
    <source>
        <strain evidence="3">cv. G1812</strain>
    </source>
</reference>
<dbReference type="EnsemblPlants" id="TuG1812G0400000129.01.T01">
    <property type="protein sequence ID" value="TuG1812G0400000129.01.T01.cds405371"/>
    <property type="gene ID" value="TuG1812G0400000129.01"/>
</dbReference>
<feature type="region of interest" description="Disordered" evidence="1">
    <location>
        <begin position="1"/>
        <end position="43"/>
    </location>
</feature>